<comment type="similarity">
    <text evidence="1">Belongs to the LysR transcriptional regulatory family.</text>
</comment>
<organism evidence="6 7">
    <name type="scientific">Gemmobacter lanyuensis</name>
    <dbReference type="NCBI Taxonomy" id="1054497"/>
    <lineage>
        <taxon>Bacteria</taxon>
        <taxon>Pseudomonadati</taxon>
        <taxon>Pseudomonadota</taxon>
        <taxon>Alphaproteobacteria</taxon>
        <taxon>Rhodobacterales</taxon>
        <taxon>Paracoccaceae</taxon>
        <taxon>Gemmobacter</taxon>
    </lineage>
</organism>
<keyword evidence="7" id="KW-1185">Reference proteome</keyword>
<sequence>MRRLSPAEIFARDLDWSLLRVFLALAEARSITGAADRLGLKQPAVSQALKRLEDRAGHRLIDRAPGAFQLTPQGQALLPEAEAVRAAILRASLAMEEAAGEVAGEVSLALASHVVSPLLDQALQRFHADFPKATLSIDILSSREAVARVANQQASLAICLLTDPPARLETRVFYREFFGLFCGPPHPLFGRDVGLSDLAGHAAVSFLTDRLGDALAAVADLRQRAGLSGPVGQATHLEEVRRMILAGIGIGPLPLHVAAEDVAQGRLWRLPPHDDPPAIDVHLVLNPGQRPNRAETALRTILQALLDASPPEARVYGPGA</sequence>
<dbReference type="RefSeq" id="WP_189631773.1">
    <property type="nucleotide sequence ID" value="NZ_BMYQ01000001.1"/>
</dbReference>
<dbReference type="Gene3D" id="1.10.10.10">
    <property type="entry name" value="Winged helix-like DNA-binding domain superfamily/Winged helix DNA-binding domain"/>
    <property type="match status" value="1"/>
</dbReference>
<dbReference type="AlphaFoldDB" id="A0A918MFS4"/>
<accession>A0A918MFS4</accession>
<protein>
    <submittedName>
        <fullName evidence="6">LysR family transcriptional regulator</fullName>
    </submittedName>
</protein>
<dbReference type="InterPro" id="IPR036390">
    <property type="entry name" value="WH_DNA-bd_sf"/>
</dbReference>
<dbReference type="EMBL" id="BMYQ01000001">
    <property type="protein sequence ID" value="GGW21108.1"/>
    <property type="molecule type" value="Genomic_DNA"/>
</dbReference>
<keyword evidence="3" id="KW-0238">DNA-binding</keyword>
<dbReference type="SUPFAM" id="SSF53850">
    <property type="entry name" value="Periplasmic binding protein-like II"/>
    <property type="match status" value="1"/>
</dbReference>
<dbReference type="PROSITE" id="PS50931">
    <property type="entry name" value="HTH_LYSR"/>
    <property type="match status" value="1"/>
</dbReference>
<dbReference type="GO" id="GO:0000976">
    <property type="term" value="F:transcription cis-regulatory region binding"/>
    <property type="evidence" value="ECO:0007669"/>
    <property type="project" value="TreeGrafter"/>
</dbReference>
<keyword evidence="4" id="KW-0804">Transcription</keyword>
<dbReference type="SUPFAM" id="SSF46785">
    <property type="entry name" value="Winged helix' DNA-binding domain"/>
    <property type="match status" value="1"/>
</dbReference>
<evidence type="ECO:0000259" key="5">
    <source>
        <dbReference type="PROSITE" id="PS50931"/>
    </source>
</evidence>
<evidence type="ECO:0000313" key="7">
    <source>
        <dbReference type="Proteomes" id="UP000628984"/>
    </source>
</evidence>
<dbReference type="InterPro" id="IPR005119">
    <property type="entry name" value="LysR_subst-bd"/>
</dbReference>
<dbReference type="Proteomes" id="UP000628984">
    <property type="component" value="Unassembled WGS sequence"/>
</dbReference>
<evidence type="ECO:0000256" key="4">
    <source>
        <dbReference type="ARBA" id="ARBA00023163"/>
    </source>
</evidence>
<evidence type="ECO:0000256" key="2">
    <source>
        <dbReference type="ARBA" id="ARBA00023015"/>
    </source>
</evidence>
<evidence type="ECO:0000256" key="1">
    <source>
        <dbReference type="ARBA" id="ARBA00009437"/>
    </source>
</evidence>
<dbReference type="PANTHER" id="PTHR30126:SF98">
    <property type="entry name" value="HTH-TYPE TRANSCRIPTIONAL ACTIVATOR BAUR"/>
    <property type="match status" value="1"/>
</dbReference>
<comment type="caution">
    <text evidence="6">The sequence shown here is derived from an EMBL/GenBank/DDBJ whole genome shotgun (WGS) entry which is preliminary data.</text>
</comment>
<evidence type="ECO:0000313" key="6">
    <source>
        <dbReference type="EMBL" id="GGW21108.1"/>
    </source>
</evidence>
<reference evidence="6" key="2">
    <citation type="submission" date="2020-09" db="EMBL/GenBank/DDBJ databases">
        <authorList>
            <person name="Sun Q."/>
            <person name="Kim S."/>
        </authorList>
    </citation>
    <scope>NUCLEOTIDE SEQUENCE</scope>
    <source>
        <strain evidence="6">KCTC 23714</strain>
    </source>
</reference>
<dbReference type="InterPro" id="IPR000847">
    <property type="entry name" value="LysR_HTH_N"/>
</dbReference>
<dbReference type="Pfam" id="PF03466">
    <property type="entry name" value="LysR_substrate"/>
    <property type="match status" value="1"/>
</dbReference>
<feature type="domain" description="HTH lysR-type" evidence="5">
    <location>
        <begin position="14"/>
        <end position="71"/>
    </location>
</feature>
<dbReference type="CDD" id="cd05466">
    <property type="entry name" value="PBP2_LTTR_substrate"/>
    <property type="match status" value="1"/>
</dbReference>
<dbReference type="Pfam" id="PF00126">
    <property type="entry name" value="HTH_1"/>
    <property type="match status" value="1"/>
</dbReference>
<dbReference type="InterPro" id="IPR036388">
    <property type="entry name" value="WH-like_DNA-bd_sf"/>
</dbReference>
<dbReference type="Gene3D" id="3.40.190.10">
    <property type="entry name" value="Periplasmic binding protein-like II"/>
    <property type="match status" value="2"/>
</dbReference>
<dbReference type="PANTHER" id="PTHR30126">
    <property type="entry name" value="HTH-TYPE TRANSCRIPTIONAL REGULATOR"/>
    <property type="match status" value="1"/>
</dbReference>
<name>A0A918MFS4_9RHOB</name>
<keyword evidence="2" id="KW-0805">Transcription regulation</keyword>
<dbReference type="PRINTS" id="PR00039">
    <property type="entry name" value="HTHLYSR"/>
</dbReference>
<evidence type="ECO:0000256" key="3">
    <source>
        <dbReference type="ARBA" id="ARBA00023125"/>
    </source>
</evidence>
<proteinExistence type="inferred from homology"/>
<gene>
    <name evidence="6" type="ORF">GCM10011452_00140</name>
</gene>
<reference evidence="6" key="1">
    <citation type="journal article" date="2014" name="Int. J. Syst. Evol. Microbiol.">
        <title>Complete genome sequence of Corynebacterium casei LMG S-19264T (=DSM 44701T), isolated from a smear-ripened cheese.</title>
        <authorList>
            <consortium name="US DOE Joint Genome Institute (JGI-PGF)"/>
            <person name="Walter F."/>
            <person name="Albersmeier A."/>
            <person name="Kalinowski J."/>
            <person name="Ruckert C."/>
        </authorList>
    </citation>
    <scope>NUCLEOTIDE SEQUENCE</scope>
    <source>
        <strain evidence="6">KCTC 23714</strain>
    </source>
</reference>
<dbReference type="GO" id="GO:0003700">
    <property type="term" value="F:DNA-binding transcription factor activity"/>
    <property type="evidence" value="ECO:0007669"/>
    <property type="project" value="InterPro"/>
</dbReference>